<keyword evidence="2" id="KW-1185">Reference proteome</keyword>
<dbReference type="EMBL" id="JAYWIO010000003">
    <property type="protein sequence ID" value="KAK7274614.1"/>
    <property type="molecule type" value="Genomic_DNA"/>
</dbReference>
<proteinExistence type="predicted"/>
<sequence length="280" mass="32474">MLLIRSDYNSLFIIWPSSEWRMGEREREGKTWQNKGDGVKEVVDASMLIRTTMREAVNRLLRVCIGGEIFEIRLLEELIRHDADRGAWERDILENYDFQNFYDEEYVGDEDLAKNMATIIELSLQSNEKVNAETEVDTLLEGQEGNKGMLLFPPDNHVSHDGERGGQFEDKISLRQLHDNHVSHEEEELGFYIGQIKLIHSVSKMSKPQLQNPTMTTIEGEQTDRVRCDEDVLPYSHSSSWNRRIITISTLGMTHVCKSIQLDATRQKQMNRKIYIEQDG</sequence>
<gene>
    <name evidence="1" type="ORF">RIF29_15710</name>
</gene>
<dbReference type="AlphaFoldDB" id="A0AAN9IDT5"/>
<protein>
    <submittedName>
        <fullName evidence="1">Uncharacterized protein</fullName>
    </submittedName>
</protein>
<name>A0AAN9IDT5_CROPI</name>
<evidence type="ECO:0000313" key="1">
    <source>
        <dbReference type="EMBL" id="KAK7274614.1"/>
    </source>
</evidence>
<comment type="caution">
    <text evidence="1">The sequence shown here is derived from an EMBL/GenBank/DDBJ whole genome shotgun (WGS) entry which is preliminary data.</text>
</comment>
<evidence type="ECO:0000313" key="2">
    <source>
        <dbReference type="Proteomes" id="UP001372338"/>
    </source>
</evidence>
<reference evidence="1 2" key="1">
    <citation type="submission" date="2024-01" db="EMBL/GenBank/DDBJ databases">
        <title>The genomes of 5 underutilized Papilionoideae crops provide insights into root nodulation and disease resistanc.</title>
        <authorList>
            <person name="Yuan L."/>
        </authorList>
    </citation>
    <scope>NUCLEOTIDE SEQUENCE [LARGE SCALE GENOMIC DNA]</scope>
    <source>
        <strain evidence="1">ZHUSHIDOU_FW_LH</strain>
        <tissue evidence="1">Leaf</tissue>
    </source>
</reference>
<accession>A0AAN9IDT5</accession>
<dbReference type="Proteomes" id="UP001372338">
    <property type="component" value="Unassembled WGS sequence"/>
</dbReference>
<organism evidence="1 2">
    <name type="scientific">Crotalaria pallida</name>
    <name type="common">Smooth rattlebox</name>
    <name type="synonym">Crotalaria striata</name>
    <dbReference type="NCBI Taxonomy" id="3830"/>
    <lineage>
        <taxon>Eukaryota</taxon>
        <taxon>Viridiplantae</taxon>
        <taxon>Streptophyta</taxon>
        <taxon>Embryophyta</taxon>
        <taxon>Tracheophyta</taxon>
        <taxon>Spermatophyta</taxon>
        <taxon>Magnoliopsida</taxon>
        <taxon>eudicotyledons</taxon>
        <taxon>Gunneridae</taxon>
        <taxon>Pentapetalae</taxon>
        <taxon>rosids</taxon>
        <taxon>fabids</taxon>
        <taxon>Fabales</taxon>
        <taxon>Fabaceae</taxon>
        <taxon>Papilionoideae</taxon>
        <taxon>50 kb inversion clade</taxon>
        <taxon>genistoids sensu lato</taxon>
        <taxon>core genistoids</taxon>
        <taxon>Crotalarieae</taxon>
        <taxon>Crotalaria</taxon>
    </lineage>
</organism>